<dbReference type="PANTHER" id="PTHR13375">
    <property type="entry name" value="FMS INTERACTING PROTEIN"/>
    <property type="match status" value="1"/>
</dbReference>
<organism evidence="4 5">
    <name type="scientific">Lynx pardinus</name>
    <name type="common">Iberian lynx</name>
    <name type="synonym">Felis pardina</name>
    <dbReference type="NCBI Taxonomy" id="191816"/>
    <lineage>
        <taxon>Eukaryota</taxon>
        <taxon>Metazoa</taxon>
        <taxon>Chordata</taxon>
        <taxon>Craniata</taxon>
        <taxon>Vertebrata</taxon>
        <taxon>Euteleostomi</taxon>
        <taxon>Mammalia</taxon>
        <taxon>Eutheria</taxon>
        <taxon>Laurasiatheria</taxon>
        <taxon>Carnivora</taxon>
        <taxon>Feliformia</taxon>
        <taxon>Felidae</taxon>
        <taxon>Felinae</taxon>
        <taxon>Lynx</taxon>
    </lineage>
</organism>
<proteinExistence type="inferred from homology"/>
<dbReference type="AlphaFoldDB" id="A0A485MXS7"/>
<dbReference type="EMBL" id="CAAGRJ010008184">
    <property type="protein sequence ID" value="VFV25875.1"/>
    <property type="molecule type" value="Genomic_DNA"/>
</dbReference>
<gene>
    <name evidence="4" type="ORF">LYPA_23C000393</name>
</gene>
<dbReference type="GO" id="GO:0006406">
    <property type="term" value="P:mRNA export from nucleus"/>
    <property type="evidence" value="ECO:0007669"/>
    <property type="project" value="TreeGrafter"/>
</dbReference>
<dbReference type="Proteomes" id="UP000386466">
    <property type="component" value="Unassembled WGS sequence"/>
</dbReference>
<keyword evidence="3" id="KW-0539">Nucleus</keyword>
<dbReference type="Pfam" id="PF09766">
    <property type="entry name" value="FmiP_Thoc5"/>
    <property type="match status" value="2"/>
</dbReference>
<evidence type="ECO:0000256" key="2">
    <source>
        <dbReference type="ARBA" id="ARBA00008044"/>
    </source>
</evidence>
<dbReference type="PANTHER" id="PTHR13375:SF3">
    <property type="entry name" value="THO COMPLEX SUBUNIT 5 HOMOLOG"/>
    <property type="match status" value="1"/>
</dbReference>
<evidence type="ECO:0000256" key="1">
    <source>
        <dbReference type="ARBA" id="ARBA00004123"/>
    </source>
</evidence>
<evidence type="ECO:0000313" key="4">
    <source>
        <dbReference type="EMBL" id="VFV25875.1"/>
    </source>
</evidence>
<dbReference type="InterPro" id="IPR019163">
    <property type="entry name" value="THO_Thoc5"/>
</dbReference>
<protein>
    <submittedName>
        <fullName evidence="4">Tho complex subunit 5 homolog</fullName>
    </submittedName>
</protein>
<comment type="similarity">
    <text evidence="2">Belongs to the THOC5 family.</text>
</comment>
<evidence type="ECO:0000256" key="3">
    <source>
        <dbReference type="ARBA" id="ARBA00023242"/>
    </source>
</evidence>
<comment type="subcellular location">
    <subcellularLocation>
        <location evidence="1">Nucleus</location>
    </subcellularLocation>
</comment>
<dbReference type="GO" id="GO:0000445">
    <property type="term" value="C:THO complex part of transcription export complex"/>
    <property type="evidence" value="ECO:0007669"/>
    <property type="project" value="TreeGrafter"/>
</dbReference>
<evidence type="ECO:0000313" key="5">
    <source>
        <dbReference type="Proteomes" id="UP000386466"/>
    </source>
</evidence>
<accession>A0A485MXS7</accession>
<sequence>MEDEKIQSCVHFMTLKKLNRSAHIRLKKARDQTHEAKKKSPNVWSLSRSIEEIDLVSLEEFYTEAPPDISKAEVTIGDPHQQTLACLDWELQQKKRLTEKYVECLSSKEEIFKETEAHKQYETAKHLPSPLYILFVQAAAYDESDSDAEEEQTTKRQWPSLEVQFDDKCMEMLKRHLLPGMLDLKCKDDSVLHLTFYYLMNLNTMTIKAKVMTTTELITPSVQLCLNWKGEKNSSNDDNIQSMESEVIVCYRSYVPQSSHHLLTNQLQCLCVLLDVYLDVESHDDSVEEPKEFPQEMCLRLFRGPCSMKPFKYNQPQGFFTAC</sequence>
<name>A0A485MXS7_LYNPA</name>
<keyword evidence="5" id="KW-1185">Reference proteome</keyword>
<reference evidence="4 5" key="1">
    <citation type="submission" date="2019-01" db="EMBL/GenBank/DDBJ databases">
        <authorList>
            <person name="Alioto T."/>
            <person name="Alioto T."/>
        </authorList>
    </citation>
    <scope>NUCLEOTIDE SEQUENCE [LARGE SCALE GENOMIC DNA]</scope>
</reference>
<dbReference type="GO" id="GO:0003729">
    <property type="term" value="F:mRNA binding"/>
    <property type="evidence" value="ECO:0007669"/>
    <property type="project" value="TreeGrafter"/>
</dbReference>